<evidence type="ECO:0000259" key="3">
    <source>
        <dbReference type="Pfam" id="PF04773"/>
    </source>
</evidence>
<evidence type="ECO:0000313" key="6">
    <source>
        <dbReference type="EMBL" id="AUG53744.1"/>
    </source>
</evidence>
<name>A0ABM6QB02_9PROT</name>
<feature type="domain" description="FecR protein" evidence="3">
    <location>
        <begin position="232"/>
        <end position="323"/>
    </location>
</feature>
<evidence type="ECO:0000259" key="5">
    <source>
        <dbReference type="Pfam" id="PF16344"/>
    </source>
</evidence>
<dbReference type="InterPro" id="IPR006860">
    <property type="entry name" value="FecR"/>
</dbReference>
<dbReference type="Proteomes" id="UP000233458">
    <property type="component" value="Chromosome"/>
</dbReference>
<keyword evidence="2" id="KW-0812">Transmembrane</keyword>
<sequence>MLDRRPENRNKPVTRNSDGQDPLKTRSADQEETRQDISDAAIDWLVKLSSGQVTPDMQQQYQHWLAQSPDHMQAMADARTLFDGIGRTATARQWQGAGDAAPENAVNTPNFAGVAGVDGSASTSMSKRRSENRPVSSPNATIAGASVRGSHKDAVPQAPNDDGKGGYAVPPNGAVVASYRRAGTSVGAGARTRTGFGGRAALWMVVFLVLVCGAAAGIVPGMVGPVSGLFADYATGIGEQQNITLADGTVVHLNTASALSVNYTPTRREVHLQAGEARFDVHKNPDRPFVVIAGNGQARAVGTSYDVALGDDAVYVRVSEGIVAVSAANGDGGTSKADMPDANTSAVSTNVVAKGLGDDGVHVLAGQQVSYDASGRLGTVRAFDDAGQSAWLRGKLIFNQQPLNTVIAEIQRYRKGRIVLVNQDLASLKVSGVFDFHDLDDLLKSIDKTTPASVISTPVITLIY</sequence>
<evidence type="ECO:0000259" key="4">
    <source>
        <dbReference type="Pfam" id="PF16220"/>
    </source>
</evidence>
<dbReference type="PANTHER" id="PTHR30273:SF2">
    <property type="entry name" value="PROTEIN FECR"/>
    <property type="match status" value="1"/>
</dbReference>
<dbReference type="PANTHER" id="PTHR30273">
    <property type="entry name" value="PERIPLASMIC SIGNAL SENSOR AND SIGMA FACTOR ACTIVATOR FECR-RELATED"/>
    <property type="match status" value="1"/>
</dbReference>
<feature type="compositionally biased region" description="Basic and acidic residues" evidence="1">
    <location>
        <begin position="21"/>
        <end position="36"/>
    </location>
</feature>
<gene>
    <name evidence="6" type="ORF">CSC3H3_14245</name>
</gene>
<accession>A0ABM6QB02</accession>
<feature type="domain" description="Protein FecR C-terminal" evidence="5">
    <location>
        <begin position="395"/>
        <end position="452"/>
    </location>
</feature>
<feature type="region of interest" description="Disordered" evidence="1">
    <location>
        <begin position="1"/>
        <end position="36"/>
    </location>
</feature>
<keyword evidence="2" id="KW-0472">Membrane</keyword>
<keyword evidence="2" id="KW-1133">Transmembrane helix</keyword>
<protein>
    <recommendedName>
        <fullName evidence="8">Iron dicitrate transport regulator FecR</fullName>
    </recommendedName>
</protein>
<feature type="domain" description="FecR N-terminal" evidence="4">
    <location>
        <begin position="39"/>
        <end position="81"/>
    </location>
</feature>
<dbReference type="InterPro" id="IPR032623">
    <property type="entry name" value="FecR_N"/>
</dbReference>
<evidence type="ECO:0000313" key="7">
    <source>
        <dbReference type="Proteomes" id="UP000233458"/>
    </source>
</evidence>
<reference evidence="6 7" key="1">
    <citation type="submission" date="2017-10" db="EMBL/GenBank/DDBJ databases">
        <title>Biodiversity and function of Thalassospira species in the particle-attached aromatic-hydrocarbon-degrading consortia from the surface seawater of the China South Sea.</title>
        <authorList>
            <person name="Dong C."/>
            <person name="Liu R."/>
            <person name="Shao Z."/>
        </authorList>
    </citation>
    <scope>NUCLEOTIDE SEQUENCE [LARGE SCALE GENOMIC DNA]</scope>
    <source>
        <strain evidence="6 7">CSC3H3</strain>
    </source>
</reference>
<dbReference type="Pfam" id="PF16220">
    <property type="entry name" value="DUF4880"/>
    <property type="match status" value="1"/>
</dbReference>
<feature type="transmembrane region" description="Helical" evidence="2">
    <location>
        <begin position="201"/>
        <end position="223"/>
    </location>
</feature>
<evidence type="ECO:0000256" key="1">
    <source>
        <dbReference type="SAM" id="MobiDB-lite"/>
    </source>
</evidence>
<dbReference type="Gene3D" id="3.55.50.30">
    <property type="match status" value="1"/>
</dbReference>
<dbReference type="InterPro" id="IPR032508">
    <property type="entry name" value="FecR_C"/>
</dbReference>
<proteinExistence type="predicted"/>
<feature type="region of interest" description="Disordered" evidence="1">
    <location>
        <begin position="118"/>
        <end position="169"/>
    </location>
</feature>
<dbReference type="InterPro" id="IPR012373">
    <property type="entry name" value="Ferrdict_sens_TM"/>
</dbReference>
<evidence type="ECO:0000256" key="2">
    <source>
        <dbReference type="SAM" id="Phobius"/>
    </source>
</evidence>
<keyword evidence="7" id="KW-1185">Reference proteome</keyword>
<dbReference type="EMBL" id="CP024199">
    <property type="protein sequence ID" value="AUG53744.1"/>
    <property type="molecule type" value="Genomic_DNA"/>
</dbReference>
<organism evidence="6 7">
    <name type="scientific">Thalassospira marina</name>
    <dbReference type="NCBI Taxonomy" id="2048283"/>
    <lineage>
        <taxon>Bacteria</taxon>
        <taxon>Pseudomonadati</taxon>
        <taxon>Pseudomonadota</taxon>
        <taxon>Alphaproteobacteria</taxon>
        <taxon>Rhodospirillales</taxon>
        <taxon>Thalassospiraceae</taxon>
        <taxon>Thalassospira</taxon>
    </lineage>
</organism>
<dbReference type="Gene3D" id="2.60.120.1440">
    <property type="match status" value="1"/>
</dbReference>
<dbReference type="Pfam" id="PF04773">
    <property type="entry name" value="FecR"/>
    <property type="match status" value="1"/>
</dbReference>
<dbReference type="Pfam" id="PF16344">
    <property type="entry name" value="FecR_C"/>
    <property type="match status" value="1"/>
</dbReference>
<evidence type="ECO:0008006" key="8">
    <source>
        <dbReference type="Google" id="ProtNLM"/>
    </source>
</evidence>
<feature type="compositionally biased region" description="Basic and acidic residues" evidence="1">
    <location>
        <begin position="1"/>
        <end position="10"/>
    </location>
</feature>